<dbReference type="InterPro" id="IPR046580">
    <property type="entry name" value="DUF6640"/>
</dbReference>
<evidence type="ECO:0000313" key="2">
    <source>
        <dbReference type="EMBL" id="TVY58860.1"/>
    </source>
</evidence>
<dbReference type="EMBL" id="QGMG01000023">
    <property type="protein sequence ID" value="TVY58860.1"/>
    <property type="molecule type" value="Genomic_DNA"/>
</dbReference>
<dbReference type="AlphaFoldDB" id="A0A7D8YUJ0"/>
<proteinExistence type="predicted"/>
<dbReference type="OrthoDB" id="2819018at2759"/>
<comment type="caution">
    <text evidence="2">The sequence shown here is derived from an EMBL/GenBank/DDBJ whole genome shotgun (WGS) entry which is preliminary data.</text>
</comment>
<protein>
    <submittedName>
        <fullName evidence="2">Uncharacterized protein</fullName>
    </submittedName>
</protein>
<feature type="transmembrane region" description="Helical" evidence="1">
    <location>
        <begin position="76"/>
        <end position="98"/>
    </location>
</feature>
<reference evidence="2 3" key="1">
    <citation type="submission" date="2018-05" db="EMBL/GenBank/DDBJ databases">
        <title>Whole genome sequencing for identification of molecular markers to develop diagnostic detection tools for the regulated plant pathogen Lachnellula willkommii.</title>
        <authorList>
            <person name="Giroux E."/>
            <person name="Bilodeau G."/>
        </authorList>
    </citation>
    <scope>NUCLEOTIDE SEQUENCE [LARGE SCALE GENOMIC DNA]</scope>
    <source>
        <strain evidence="2 3">CBS 625.97</strain>
    </source>
</reference>
<accession>A0A7D8YUJ0</accession>
<keyword evidence="3" id="KW-1185">Reference proteome</keyword>
<evidence type="ECO:0000313" key="3">
    <source>
        <dbReference type="Proteomes" id="UP000481288"/>
    </source>
</evidence>
<dbReference type="Pfam" id="PF20345">
    <property type="entry name" value="DUF6640"/>
    <property type="match status" value="1"/>
</dbReference>
<organism evidence="2 3">
    <name type="scientific">Lachnellula cervina</name>
    <dbReference type="NCBI Taxonomy" id="1316786"/>
    <lineage>
        <taxon>Eukaryota</taxon>
        <taxon>Fungi</taxon>
        <taxon>Dikarya</taxon>
        <taxon>Ascomycota</taxon>
        <taxon>Pezizomycotina</taxon>
        <taxon>Leotiomycetes</taxon>
        <taxon>Helotiales</taxon>
        <taxon>Lachnaceae</taxon>
        <taxon>Lachnellula</taxon>
    </lineage>
</organism>
<keyword evidence="1" id="KW-1133">Transmembrane helix</keyword>
<keyword evidence="1" id="KW-0812">Transmembrane</keyword>
<keyword evidence="1" id="KW-0472">Membrane</keyword>
<feature type="transmembrane region" description="Helical" evidence="1">
    <location>
        <begin position="110"/>
        <end position="129"/>
    </location>
</feature>
<evidence type="ECO:0000256" key="1">
    <source>
        <dbReference type="SAM" id="Phobius"/>
    </source>
</evidence>
<sequence length="171" mass="18770">MIGRILLSISGTAQILGPFIADFNETHVRNPRWPPHARFHNGQTMSLGLGLGLATLYFTHRHAFSSASVVREKDSLMTAAIFGCLYWLTGLSAILYPGSLAVDPEFGEGFPQFWLFLGLAASSLGGWGLETIRLNGNWGLVECHPDVLIYVQAIPKRPAMQCTQGQKEIKV</sequence>
<dbReference type="Proteomes" id="UP000481288">
    <property type="component" value="Unassembled WGS sequence"/>
</dbReference>
<name>A0A7D8YUJ0_9HELO</name>
<gene>
    <name evidence="2" type="ORF">LCER1_G001661</name>
</gene>